<protein>
    <submittedName>
        <fullName evidence="3">Uncharacterized protein</fullName>
    </submittedName>
</protein>
<feature type="compositionally biased region" description="Basic residues" evidence="1">
    <location>
        <begin position="153"/>
        <end position="168"/>
    </location>
</feature>
<evidence type="ECO:0000256" key="1">
    <source>
        <dbReference type="SAM" id="MobiDB-lite"/>
    </source>
</evidence>
<feature type="signal peptide" evidence="2">
    <location>
        <begin position="1"/>
        <end position="17"/>
    </location>
</feature>
<name>A0ABR4FGF7_9EURO</name>
<accession>A0ABR4FGF7</accession>
<dbReference type="Proteomes" id="UP001610563">
    <property type="component" value="Unassembled WGS sequence"/>
</dbReference>
<feature type="compositionally biased region" description="Basic and acidic residues" evidence="1">
    <location>
        <begin position="175"/>
        <end position="184"/>
    </location>
</feature>
<feature type="region of interest" description="Disordered" evidence="1">
    <location>
        <begin position="153"/>
        <end position="184"/>
    </location>
</feature>
<feature type="chain" id="PRO_5047522943" evidence="2">
    <location>
        <begin position="18"/>
        <end position="243"/>
    </location>
</feature>
<evidence type="ECO:0000313" key="3">
    <source>
        <dbReference type="EMBL" id="KAL2782324.1"/>
    </source>
</evidence>
<keyword evidence="2" id="KW-0732">Signal</keyword>
<dbReference type="EMBL" id="JBFTWV010000541">
    <property type="protein sequence ID" value="KAL2782324.1"/>
    <property type="molecule type" value="Genomic_DNA"/>
</dbReference>
<sequence length="243" mass="27327">MALAMIWLWWAIARNYAPVPTIPTKNLENLVFELNYLEGLGTRAESMLNDVIQFNVHVRKGLEDYEIFVVDEVDQICLHVQNRAGGKVYTLCDRERIAADMVARFAHAISPMFILIYLAETHDLLQLEQLHGRPKQSLAAPSALSKRSAAAQRKHWHSSSALRPRRSSRLAENVRQPKPDAEHEELISGVKGSAAVASYFRTRPVYTVTRCCCAAAKDCPDRDGLFAERVSGRGSPYVRIVPE</sequence>
<proteinExistence type="predicted"/>
<organism evidence="3 4">
    <name type="scientific">Aspergillus keveii</name>
    <dbReference type="NCBI Taxonomy" id="714993"/>
    <lineage>
        <taxon>Eukaryota</taxon>
        <taxon>Fungi</taxon>
        <taxon>Dikarya</taxon>
        <taxon>Ascomycota</taxon>
        <taxon>Pezizomycotina</taxon>
        <taxon>Eurotiomycetes</taxon>
        <taxon>Eurotiomycetidae</taxon>
        <taxon>Eurotiales</taxon>
        <taxon>Aspergillaceae</taxon>
        <taxon>Aspergillus</taxon>
        <taxon>Aspergillus subgen. Nidulantes</taxon>
    </lineage>
</organism>
<evidence type="ECO:0000313" key="4">
    <source>
        <dbReference type="Proteomes" id="UP001610563"/>
    </source>
</evidence>
<gene>
    <name evidence="3" type="ORF">BJX66DRAFT_345966</name>
</gene>
<evidence type="ECO:0000256" key="2">
    <source>
        <dbReference type="SAM" id="SignalP"/>
    </source>
</evidence>
<comment type="caution">
    <text evidence="3">The sequence shown here is derived from an EMBL/GenBank/DDBJ whole genome shotgun (WGS) entry which is preliminary data.</text>
</comment>
<keyword evidence="4" id="KW-1185">Reference proteome</keyword>
<reference evidence="3 4" key="1">
    <citation type="submission" date="2024-07" db="EMBL/GenBank/DDBJ databases">
        <title>Section-level genome sequencing and comparative genomics of Aspergillus sections Usti and Cavernicolus.</title>
        <authorList>
            <consortium name="Lawrence Berkeley National Laboratory"/>
            <person name="Nybo J.L."/>
            <person name="Vesth T.C."/>
            <person name="Theobald S."/>
            <person name="Frisvad J.C."/>
            <person name="Larsen T.O."/>
            <person name="Kjaerboelling I."/>
            <person name="Rothschild-Mancinelli K."/>
            <person name="Lyhne E.K."/>
            <person name="Kogle M.E."/>
            <person name="Barry K."/>
            <person name="Clum A."/>
            <person name="Na H."/>
            <person name="Ledsgaard L."/>
            <person name="Lin J."/>
            <person name="Lipzen A."/>
            <person name="Kuo A."/>
            <person name="Riley R."/>
            <person name="Mondo S."/>
            <person name="Labutti K."/>
            <person name="Haridas S."/>
            <person name="Pangalinan J."/>
            <person name="Salamov A.A."/>
            <person name="Simmons B.A."/>
            <person name="Magnuson J.K."/>
            <person name="Chen J."/>
            <person name="Drula E."/>
            <person name="Henrissat B."/>
            <person name="Wiebenga A."/>
            <person name="Lubbers R.J."/>
            <person name="Gomes A.C."/>
            <person name="Makela M.R."/>
            <person name="Stajich J."/>
            <person name="Grigoriev I.V."/>
            <person name="Mortensen U.H."/>
            <person name="De Vries R.P."/>
            <person name="Baker S.E."/>
            <person name="Andersen M.R."/>
        </authorList>
    </citation>
    <scope>NUCLEOTIDE SEQUENCE [LARGE SCALE GENOMIC DNA]</scope>
    <source>
        <strain evidence="3 4">CBS 209.92</strain>
    </source>
</reference>